<reference evidence="2 3" key="1">
    <citation type="submission" date="2014-02" db="EMBL/GenBank/DDBJ databases">
        <title>The small core and large imbalanced accessory genome model reveals a collaborative survival strategy of Sorangium cellulosum strains in nature.</title>
        <authorList>
            <person name="Han K."/>
            <person name="Peng R."/>
            <person name="Blom J."/>
            <person name="Li Y.-Z."/>
        </authorList>
    </citation>
    <scope>NUCLEOTIDE SEQUENCE [LARGE SCALE GENOMIC DNA]</scope>
    <source>
        <strain evidence="2 3">So0157-18</strain>
    </source>
</reference>
<dbReference type="Proteomes" id="UP000075604">
    <property type="component" value="Unassembled WGS sequence"/>
</dbReference>
<evidence type="ECO:0000313" key="2">
    <source>
        <dbReference type="EMBL" id="KYF56587.1"/>
    </source>
</evidence>
<accession>A0A150PLI4</accession>
<proteinExistence type="predicted"/>
<sequence length="230" mass="25480">MIERRPHWLLILLAGIAASAGAYVWGRASAPPASEREGALRAEDGQRIAALEREVRRLRAATLKAAIPSRQDSAGEDAVEPLGSARPRDRDEQDGDGFDGTGAHEQLDPEEEERSLREARIKFWDGLSDRVDTEPADPAWRRETAPVIARLIPEQLGPQVSVDEVVCSSSICRAKLTHPEWPRIPGDKLVQLSLRRGSLGTMELQMDTRQEGATVLFFLRRERAPADHAL</sequence>
<dbReference type="AlphaFoldDB" id="A0A150PLI4"/>
<gene>
    <name evidence="2" type="ORF">BE04_00710</name>
</gene>
<dbReference type="EMBL" id="JELX01002087">
    <property type="protein sequence ID" value="KYF56587.1"/>
    <property type="molecule type" value="Genomic_DNA"/>
</dbReference>
<evidence type="ECO:0000256" key="1">
    <source>
        <dbReference type="SAM" id="MobiDB-lite"/>
    </source>
</evidence>
<evidence type="ECO:0000313" key="3">
    <source>
        <dbReference type="Proteomes" id="UP000075604"/>
    </source>
</evidence>
<protein>
    <submittedName>
        <fullName evidence="2">Uncharacterized protein</fullName>
    </submittedName>
</protein>
<feature type="region of interest" description="Disordered" evidence="1">
    <location>
        <begin position="67"/>
        <end position="115"/>
    </location>
</feature>
<name>A0A150PLI4_SORCE</name>
<organism evidence="2 3">
    <name type="scientific">Sorangium cellulosum</name>
    <name type="common">Polyangium cellulosum</name>
    <dbReference type="NCBI Taxonomy" id="56"/>
    <lineage>
        <taxon>Bacteria</taxon>
        <taxon>Pseudomonadati</taxon>
        <taxon>Myxococcota</taxon>
        <taxon>Polyangia</taxon>
        <taxon>Polyangiales</taxon>
        <taxon>Polyangiaceae</taxon>
        <taxon>Sorangium</taxon>
    </lineage>
</organism>
<comment type="caution">
    <text evidence="2">The sequence shown here is derived from an EMBL/GenBank/DDBJ whole genome shotgun (WGS) entry which is preliminary data.</text>
</comment>